<dbReference type="SUPFAM" id="SSF48371">
    <property type="entry name" value="ARM repeat"/>
    <property type="match status" value="1"/>
</dbReference>
<evidence type="ECO:0000256" key="1">
    <source>
        <dbReference type="SAM" id="MobiDB-lite"/>
    </source>
</evidence>
<keyword evidence="2" id="KW-1185">Reference proteome</keyword>
<accession>A0A915JNV6</accession>
<dbReference type="Proteomes" id="UP000887565">
    <property type="component" value="Unplaced"/>
</dbReference>
<dbReference type="InterPro" id="IPR016024">
    <property type="entry name" value="ARM-type_fold"/>
</dbReference>
<sequence>MDLLNANGAVLARESQDVDILSNYDVDIQPTLSLFSDGGNDNIPASPPPLLDDDDDDESGKIVDDDVDEFRLPPLTPSSKNAKNVEEASQKNGNGTQCTNQNTDLNGPHLLAVIWRRILGCLGNMNSVDNPDIHYQYTNIICRLVDTLLIIRQNHDIVQSTLTIKKMPILIPPYPYFVPFLISNVKNLAPNFRKSKLQALDALCKCMTSKLADVQYTDSAKNQFLQLLDDILCRKDTNDEFCVLLKNASLLYNFGFLSRDFCRYILRDMDLENTSDDSKLLAINVLNICLLTHYDEDAELIIDKLTHFTKISSNFLQILHALRGLTIYACISMLKTNYNKPCLQTLLSNLENSDPRIANFTSQCLTVLLDFNPEDDIRRKVIEKYLSTFKNYSNPNLIHNFLLDFCHWCSITRNLKNEILRTLLEWKAPRNSSLQYVLRLLIHNFDRFTIFPCQINEFTDKNWTILKFNTLKFIFSAKVSDDENFHIISRNETSKNFLSFTNLHNVDCKALKLDVNQWLKVSFDSKNKIDGVSEHPKMENSAPPQLPRSENADSASLERLLNFLQYTSPECFEKFPSPVTVTTCEREAKLAAEIRNWDLKPREAERNSPSNFEEKHSFEKTTDRNCFLPFFDWGLNLIGQNRGSGDQWAVEALHDLFKRSCSGYGKRYER</sequence>
<dbReference type="AlphaFoldDB" id="A0A915JNV6"/>
<dbReference type="WBParaSite" id="nRc.2.0.1.t27924-RA">
    <property type="protein sequence ID" value="nRc.2.0.1.t27924-RA"/>
    <property type="gene ID" value="nRc.2.0.1.g27924"/>
</dbReference>
<feature type="region of interest" description="Disordered" evidence="1">
    <location>
        <begin position="530"/>
        <end position="551"/>
    </location>
</feature>
<evidence type="ECO:0000313" key="3">
    <source>
        <dbReference type="WBParaSite" id="nRc.2.0.1.t27924-RA"/>
    </source>
</evidence>
<protein>
    <submittedName>
        <fullName evidence="3">Uncharacterized protein</fullName>
    </submittedName>
</protein>
<organism evidence="2 3">
    <name type="scientific">Romanomermis culicivorax</name>
    <name type="common">Nematode worm</name>
    <dbReference type="NCBI Taxonomy" id="13658"/>
    <lineage>
        <taxon>Eukaryota</taxon>
        <taxon>Metazoa</taxon>
        <taxon>Ecdysozoa</taxon>
        <taxon>Nematoda</taxon>
        <taxon>Enoplea</taxon>
        <taxon>Dorylaimia</taxon>
        <taxon>Mermithida</taxon>
        <taxon>Mermithoidea</taxon>
        <taxon>Mermithidae</taxon>
        <taxon>Romanomermis</taxon>
    </lineage>
</organism>
<name>A0A915JNV6_ROMCU</name>
<proteinExistence type="predicted"/>
<feature type="compositionally biased region" description="Low complexity" evidence="1">
    <location>
        <begin position="92"/>
        <end position="102"/>
    </location>
</feature>
<reference evidence="3" key="1">
    <citation type="submission" date="2022-11" db="UniProtKB">
        <authorList>
            <consortium name="WormBaseParasite"/>
        </authorList>
    </citation>
    <scope>IDENTIFICATION</scope>
</reference>
<evidence type="ECO:0000313" key="2">
    <source>
        <dbReference type="Proteomes" id="UP000887565"/>
    </source>
</evidence>
<feature type="region of interest" description="Disordered" evidence="1">
    <location>
        <begin position="35"/>
        <end position="102"/>
    </location>
</feature>